<gene>
    <name evidence="3" type="ORF">NX02_01105</name>
</gene>
<dbReference type="PANTHER" id="PTHR36435">
    <property type="entry name" value="SLR1288 PROTEIN"/>
    <property type="match status" value="1"/>
</dbReference>
<feature type="domain" description="CAAX prenyl protease 2/Lysostaphin resistance protein A-like" evidence="2">
    <location>
        <begin position="98"/>
        <end position="191"/>
    </location>
</feature>
<protein>
    <recommendedName>
        <fullName evidence="2">CAAX prenyl protease 2/Lysostaphin resistance protein A-like domain-containing protein</fullName>
    </recommendedName>
</protein>
<dbReference type="InterPro" id="IPR003675">
    <property type="entry name" value="Rce1/LyrA-like_dom"/>
</dbReference>
<name>W0A6A6_9SPHN</name>
<reference evidence="3 4" key="1">
    <citation type="submission" date="2013-07" db="EMBL/GenBank/DDBJ databases">
        <title>Completed genome of Sphingomonas sanxanigenens NX02.</title>
        <authorList>
            <person name="Ma T."/>
            <person name="Huang H."/>
            <person name="Wu M."/>
            <person name="Li X."/>
            <person name="Li G."/>
        </authorList>
    </citation>
    <scope>NUCLEOTIDE SEQUENCE [LARGE SCALE GENOMIC DNA]</scope>
    <source>
        <strain evidence="3 4">NX02</strain>
    </source>
</reference>
<dbReference type="GO" id="GO:0004175">
    <property type="term" value="F:endopeptidase activity"/>
    <property type="evidence" value="ECO:0007669"/>
    <property type="project" value="UniProtKB-ARBA"/>
</dbReference>
<dbReference type="PANTHER" id="PTHR36435:SF1">
    <property type="entry name" value="CAAX AMINO TERMINAL PROTEASE FAMILY PROTEIN"/>
    <property type="match status" value="1"/>
</dbReference>
<evidence type="ECO:0000313" key="4">
    <source>
        <dbReference type="Proteomes" id="UP000018851"/>
    </source>
</evidence>
<dbReference type="InterPro" id="IPR052710">
    <property type="entry name" value="CAAX_protease"/>
</dbReference>
<feature type="transmembrane region" description="Helical" evidence="1">
    <location>
        <begin position="6"/>
        <end position="34"/>
    </location>
</feature>
<dbReference type="GO" id="GO:0080120">
    <property type="term" value="P:CAAX-box protein maturation"/>
    <property type="evidence" value="ECO:0007669"/>
    <property type="project" value="UniProtKB-ARBA"/>
</dbReference>
<organism evidence="3 4">
    <name type="scientific">Sphingomonas sanxanigenens DSM 19645 = NX02</name>
    <dbReference type="NCBI Taxonomy" id="1123269"/>
    <lineage>
        <taxon>Bacteria</taxon>
        <taxon>Pseudomonadati</taxon>
        <taxon>Pseudomonadota</taxon>
        <taxon>Alphaproteobacteria</taxon>
        <taxon>Sphingomonadales</taxon>
        <taxon>Sphingomonadaceae</taxon>
        <taxon>Sphingomonas</taxon>
    </lineage>
</organism>
<dbReference type="STRING" id="1123269.NX02_01105"/>
<feature type="transmembrane region" description="Helical" evidence="1">
    <location>
        <begin position="96"/>
        <end position="116"/>
    </location>
</feature>
<feature type="transmembrane region" description="Helical" evidence="1">
    <location>
        <begin position="179"/>
        <end position="201"/>
    </location>
</feature>
<keyword evidence="4" id="KW-1185">Reference proteome</keyword>
<evidence type="ECO:0000313" key="3">
    <source>
        <dbReference type="EMBL" id="AHE51987.1"/>
    </source>
</evidence>
<dbReference type="KEGG" id="ssan:NX02_01105"/>
<accession>W0A6A6</accession>
<dbReference type="AlphaFoldDB" id="W0A6A6"/>
<keyword evidence="1" id="KW-0812">Transmembrane</keyword>
<feature type="transmembrane region" description="Helical" evidence="1">
    <location>
        <begin position="54"/>
        <end position="76"/>
    </location>
</feature>
<dbReference type="EMBL" id="CP006644">
    <property type="protein sequence ID" value="AHE51987.1"/>
    <property type="molecule type" value="Genomic_DNA"/>
</dbReference>
<keyword evidence="1" id="KW-1133">Transmembrane helix</keyword>
<keyword evidence="1" id="KW-0472">Membrane</keyword>
<sequence>MAIIALIFGTLFIPVTIPYRVIMLAGAALIWTVLEARSLQPVGLGRHPLRSTMVWAISIAVGVISSSIVVAPIINWLLGVHADLSGYGALKGNAQLALQLLGFALVSAAVGEEILFRGFLLRQLTEIFGSSNQAQWCSILVSSTLFGLAHSMQGLAGIITTGLVGAIFSWAWFRSGRNLWALIVAHALVDSFGIGMLYLGWSAI</sequence>
<dbReference type="HOGENOM" id="CLU_094244_0_0_5"/>
<proteinExistence type="predicted"/>
<dbReference type="Proteomes" id="UP000018851">
    <property type="component" value="Chromosome"/>
</dbReference>
<dbReference type="PATRIC" id="fig|1123269.5.peg.221"/>
<feature type="transmembrane region" description="Helical" evidence="1">
    <location>
        <begin position="154"/>
        <end position="173"/>
    </location>
</feature>
<evidence type="ECO:0000256" key="1">
    <source>
        <dbReference type="SAM" id="Phobius"/>
    </source>
</evidence>
<evidence type="ECO:0000259" key="2">
    <source>
        <dbReference type="Pfam" id="PF02517"/>
    </source>
</evidence>
<dbReference type="eggNOG" id="COG1266">
    <property type="taxonomic scope" value="Bacteria"/>
</dbReference>
<dbReference type="Pfam" id="PF02517">
    <property type="entry name" value="Rce1-like"/>
    <property type="match status" value="1"/>
</dbReference>